<dbReference type="Gene3D" id="3.40.630.30">
    <property type="match status" value="1"/>
</dbReference>
<comment type="similarity">
    <text evidence="2 5">Belongs to the Nudix hydrolase family.</text>
</comment>
<reference evidence="7" key="1">
    <citation type="submission" date="2022-06" db="EMBL/GenBank/DDBJ databases">
        <title>Ornithinimicrobium JY.X270.</title>
        <authorList>
            <person name="Huang Y."/>
        </authorList>
    </citation>
    <scope>NUCLEOTIDE SEQUENCE</scope>
    <source>
        <strain evidence="7">JY.X270</strain>
    </source>
</reference>
<dbReference type="Gene3D" id="3.90.79.10">
    <property type="entry name" value="Nucleoside Triphosphate Pyrophosphohydrolase"/>
    <property type="match status" value="1"/>
</dbReference>
<keyword evidence="8" id="KW-1185">Reference proteome</keyword>
<feature type="domain" description="Nudix hydrolase" evidence="6">
    <location>
        <begin position="116"/>
        <end position="245"/>
    </location>
</feature>
<comment type="cofactor">
    <cofactor evidence="1">
        <name>Mg(2+)</name>
        <dbReference type="ChEBI" id="CHEBI:18420"/>
    </cofactor>
</comment>
<dbReference type="InterPro" id="IPR020476">
    <property type="entry name" value="Nudix_hydrolase"/>
</dbReference>
<dbReference type="RefSeq" id="WP_252621216.1">
    <property type="nucleotide sequence ID" value="NZ_CP099490.1"/>
</dbReference>
<dbReference type="Proteomes" id="UP001056535">
    <property type="component" value="Chromosome"/>
</dbReference>
<evidence type="ECO:0000259" key="6">
    <source>
        <dbReference type="PROSITE" id="PS51462"/>
    </source>
</evidence>
<accession>A0ABY4YK47</accession>
<keyword evidence="3 5" id="KW-0378">Hydrolase</keyword>
<dbReference type="PRINTS" id="PR00502">
    <property type="entry name" value="NUDIXFAMILY"/>
</dbReference>
<evidence type="ECO:0000256" key="2">
    <source>
        <dbReference type="ARBA" id="ARBA00005582"/>
    </source>
</evidence>
<evidence type="ECO:0000256" key="5">
    <source>
        <dbReference type="RuleBase" id="RU003476"/>
    </source>
</evidence>
<evidence type="ECO:0000256" key="3">
    <source>
        <dbReference type="ARBA" id="ARBA00022801"/>
    </source>
</evidence>
<evidence type="ECO:0000256" key="4">
    <source>
        <dbReference type="ARBA" id="ARBA00022842"/>
    </source>
</evidence>
<keyword evidence="4" id="KW-0460">Magnesium</keyword>
<dbReference type="EMBL" id="CP099490">
    <property type="protein sequence ID" value="USQ76512.1"/>
    <property type="molecule type" value="Genomic_DNA"/>
</dbReference>
<dbReference type="InterPro" id="IPR020084">
    <property type="entry name" value="NUDIX_hydrolase_CS"/>
</dbReference>
<dbReference type="GO" id="GO:0016787">
    <property type="term" value="F:hydrolase activity"/>
    <property type="evidence" value="ECO:0007669"/>
    <property type="project" value="UniProtKB-KW"/>
</dbReference>
<dbReference type="PANTHER" id="PTHR43046">
    <property type="entry name" value="GDP-MANNOSE MANNOSYL HYDROLASE"/>
    <property type="match status" value="1"/>
</dbReference>
<dbReference type="PROSITE" id="PS51462">
    <property type="entry name" value="NUDIX"/>
    <property type="match status" value="1"/>
</dbReference>
<dbReference type="CDD" id="cd18876">
    <property type="entry name" value="NUDIX_Hydrolase"/>
    <property type="match status" value="1"/>
</dbReference>
<protein>
    <submittedName>
        <fullName evidence="7">NUDIX hydrolase</fullName>
    </submittedName>
</protein>
<organism evidence="7 8">
    <name type="scientific">Ornithinimicrobium cryptoxanthini</name>
    <dbReference type="NCBI Taxonomy" id="2934161"/>
    <lineage>
        <taxon>Bacteria</taxon>
        <taxon>Bacillati</taxon>
        <taxon>Actinomycetota</taxon>
        <taxon>Actinomycetes</taxon>
        <taxon>Micrococcales</taxon>
        <taxon>Ornithinimicrobiaceae</taxon>
        <taxon>Ornithinimicrobium</taxon>
    </lineage>
</organism>
<evidence type="ECO:0000313" key="7">
    <source>
        <dbReference type="EMBL" id="USQ76512.1"/>
    </source>
</evidence>
<proteinExistence type="inferred from homology"/>
<sequence length="266" mass="28471">MSTHGSAGLGLREVASGVLALTWPDGRVPATAEVLPLLEQAFAGGAHRVEAEVLVGDRDSRVALQRAGLRPEGTARGRRMSSAGPPADVTMLARLAGDPEPGTRESFLAMLNATLPRTRVISQGLIRDGRGRILLCELTYKSDWDLPGGVVDPHESPRTALAREVSEELGLDLQPGPLLAVNWLPPYRQWDDAVLFVFDLGEVPDLLDRVVLETSELASVHWVRQDAVGSHVAPYAARHLTTILAADPSHGPLVLEDGIPVPGELP</sequence>
<dbReference type="InterPro" id="IPR015797">
    <property type="entry name" value="NUDIX_hydrolase-like_dom_sf"/>
</dbReference>
<dbReference type="PANTHER" id="PTHR43046:SF12">
    <property type="entry name" value="GDP-MANNOSE MANNOSYL HYDROLASE"/>
    <property type="match status" value="1"/>
</dbReference>
<evidence type="ECO:0000256" key="1">
    <source>
        <dbReference type="ARBA" id="ARBA00001946"/>
    </source>
</evidence>
<dbReference type="InterPro" id="IPR000086">
    <property type="entry name" value="NUDIX_hydrolase_dom"/>
</dbReference>
<dbReference type="Pfam" id="PF00293">
    <property type="entry name" value="NUDIX"/>
    <property type="match status" value="1"/>
</dbReference>
<gene>
    <name evidence="7" type="ORF">NF557_00830</name>
</gene>
<name>A0ABY4YK47_9MICO</name>
<evidence type="ECO:0000313" key="8">
    <source>
        <dbReference type="Proteomes" id="UP001056535"/>
    </source>
</evidence>
<dbReference type="SUPFAM" id="SSF55811">
    <property type="entry name" value="Nudix"/>
    <property type="match status" value="1"/>
</dbReference>
<dbReference type="PROSITE" id="PS00893">
    <property type="entry name" value="NUDIX_BOX"/>
    <property type="match status" value="1"/>
</dbReference>